<dbReference type="EMBL" id="CP096659">
    <property type="protein sequence ID" value="UPV76107.1"/>
    <property type="molecule type" value="Genomic_DNA"/>
</dbReference>
<dbReference type="KEGG" id="halx:M0R89_08645"/>
<dbReference type="RefSeq" id="WP_248652144.1">
    <property type="nucleotide sequence ID" value="NZ_CP096659.1"/>
</dbReference>
<dbReference type="GeneID" id="72185262"/>
<sequence length="162" mass="17918">MSDASRRELLRVGVAGLATAFTGCTTGVQSPIPSESSPSSPSSECRGTERTTIDFEPVTLSENRASHLYPLVYSDLDAPHQRIVDRVRDSGRYAVCDPVPETTDSFVTLARNRVRRQMDEYHARHTTRPPGYLATAYLQRARSYFAFDIDAGDVSISDSDVE</sequence>
<organism evidence="2 3">
    <name type="scientific">Halorussus limi</name>
    <dbReference type="NCBI Taxonomy" id="2938695"/>
    <lineage>
        <taxon>Archaea</taxon>
        <taxon>Methanobacteriati</taxon>
        <taxon>Methanobacteriota</taxon>
        <taxon>Stenosarchaea group</taxon>
        <taxon>Halobacteria</taxon>
        <taxon>Halobacteriales</taxon>
        <taxon>Haladaptataceae</taxon>
        <taxon>Halorussus</taxon>
    </lineage>
</organism>
<dbReference type="AlphaFoldDB" id="A0A8U0HYU5"/>
<name>A0A8U0HYU5_9EURY</name>
<dbReference type="Proteomes" id="UP000830729">
    <property type="component" value="Chromosome"/>
</dbReference>
<evidence type="ECO:0000313" key="2">
    <source>
        <dbReference type="EMBL" id="UPV76107.1"/>
    </source>
</evidence>
<feature type="compositionally biased region" description="Low complexity" evidence="1">
    <location>
        <begin position="30"/>
        <end position="44"/>
    </location>
</feature>
<protein>
    <submittedName>
        <fullName evidence="2">Uncharacterized protein</fullName>
    </submittedName>
</protein>
<feature type="region of interest" description="Disordered" evidence="1">
    <location>
        <begin position="25"/>
        <end position="50"/>
    </location>
</feature>
<dbReference type="PROSITE" id="PS51257">
    <property type="entry name" value="PROKAR_LIPOPROTEIN"/>
    <property type="match status" value="1"/>
</dbReference>
<keyword evidence="3" id="KW-1185">Reference proteome</keyword>
<accession>A0A8U0HYU5</accession>
<reference evidence="2 3" key="1">
    <citation type="submission" date="2022-04" db="EMBL/GenBank/DDBJ databases">
        <title>Diverse halophilic archaea isolated from saline environments.</title>
        <authorList>
            <person name="Cui H.-L."/>
        </authorList>
    </citation>
    <scope>NUCLEOTIDE SEQUENCE [LARGE SCALE GENOMIC DNA]</scope>
    <source>
        <strain evidence="2 3">XZYJT49</strain>
    </source>
</reference>
<gene>
    <name evidence="2" type="ORF">M0R89_08645</name>
</gene>
<proteinExistence type="predicted"/>
<evidence type="ECO:0000313" key="3">
    <source>
        <dbReference type="Proteomes" id="UP000830729"/>
    </source>
</evidence>
<evidence type="ECO:0000256" key="1">
    <source>
        <dbReference type="SAM" id="MobiDB-lite"/>
    </source>
</evidence>